<evidence type="ECO:0000256" key="3">
    <source>
        <dbReference type="SAM" id="MobiDB-lite"/>
    </source>
</evidence>
<evidence type="ECO:0000313" key="5">
    <source>
        <dbReference type="EMBL" id="MBB4079244.1"/>
    </source>
</evidence>
<dbReference type="Proteomes" id="UP000576209">
    <property type="component" value="Unassembled WGS sequence"/>
</dbReference>
<name>A0A840E132_9BACT</name>
<evidence type="ECO:0000256" key="1">
    <source>
        <dbReference type="ARBA" id="ARBA00022729"/>
    </source>
</evidence>
<feature type="region of interest" description="Disordered" evidence="3">
    <location>
        <begin position="1065"/>
        <end position="1088"/>
    </location>
</feature>
<protein>
    <recommendedName>
        <fullName evidence="7">Glycoside hydrolase</fullName>
    </recommendedName>
</protein>
<dbReference type="InterPro" id="IPR008979">
    <property type="entry name" value="Galactose-bd-like_sf"/>
</dbReference>
<feature type="signal peptide" evidence="4">
    <location>
        <begin position="1"/>
        <end position="26"/>
    </location>
</feature>
<dbReference type="GO" id="GO:0004553">
    <property type="term" value="F:hydrolase activity, hydrolyzing O-glycosyl compounds"/>
    <property type="evidence" value="ECO:0007669"/>
    <property type="project" value="InterPro"/>
</dbReference>
<organism evidence="5 6">
    <name type="scientific">Neolewinella aquimaris</name>
    <dbReference type="NCBI Taxonomy" id="1835722"/>
    <lineage>
        <taxon>Bacteria</taxon>
        <taxon>Pseudomonadati</taxon>
        <taxon>Bacteroidota</taxon>
        <taxon>Saprospiria</taxon>
        <taxon>Saprospirales</taxon>
        <taxon>Lewinellaceae</taxon>
        <taxon>Neolewinella</taxon>
    </lineage>
</organism>
<evidence type="ECO:0008006" key="7">
    <source>
        <dbReference type="Google" id="ProtNLM"/>
    </source>
</evidence>
<dbReference type="Gene3D" id="2.60.120.260">
    <property type="entry name" value="Galactose-binding domain-like"/>
    <property type="match status" value="2"/>
</dbReference>
<dbReference type="EMBL" id="JACIFF010000004">
    <property type="protein sequence ID" value="MBB4079244.1"/>
    <property type="molecule type" value="Genomic_DNA"/>
</dbReference>
<comment type="caution">
    <text evidence="5">The sequence shown here is derived from an EMBL/GenBank/DDBJ whole genome shotgun (WGS) entry which is preliminary data.</text>
</comment>
<accession>A0A840E132</accession>
<reference evidence="5 6" key="1">
    <citation type="submission" date="2020-08" db="EMBL/GenBank/DDBJ databases">
        <title>Genomic Encyclopedia of Type Strains, Phase IV (KMG-IV): sequencing the most valuable type-strain genomes for metagenomic binning, comparative biology and taxonomic classification.</title>
        <authorList>
            <person name="Goeker M."/>
        </authorList>
    </citation>
    <scope>NUCLEOTIDE SEQUENCE [LARGE SCALE GENOMIC DNA]</scope>
    <source>
        <strain evidence="5 6">DSM 105137</strain>
    </source>
</reference>
<dbReference type="PANTHER" id="PTHR43817:SF1">
    <property type="entry name" value="HYDROLASE, FAMILY 43, PUTATIVE (AFU_ORTHOLOGUE AFUA_3G01660)-RELATED"/>
    <property type="match status" value="1"/>
</dbReference>
<gene>
    <name evidence="5" type="ORF">GGR28_001864</name>
</gene>
<evidence type="ECO:0000256" key="4">
    <source>
        <dbReference type="SAM" id="SignalP"/>
    </source>
</evidence>
<keyword evidence="6" id="KW-1185">Reference proteome</keyword>
<dbReference type="RefSeq" id="WP_183495497.1">
    <property type="nucleotide sequence ID" value="NZ_JACIFF010000004.1"/>
</dbReference>
<dbReference type="GO" id="GO:0005975">
    <property type="term" value="P:carbohydrate metabolic process"/>
    <property type="evidence" value="ECO:0007669"/>
    <property type="project" value="InterPro"/>
</dbReference>
<evidence type="ECO:0000313" key="6">
    <source>
        <dbReference type="Proteomes" id="UP000576209"/>
    </source>
</evidence>
<dbReference type="Pfam" id="PF17132">
    <property type="entry name" value="Glyco_hydro_106"/>
    <property type="match status" value="1"/>
</dbReference>
<dbReference type="SUPFAM" id="SSF49785">
    <property type="entry name" value="Galactose-binding domain-like"/>
    <property type="match status" value="2"/>
</dbReference>
<proteinExistence type="predicted"/>
<dbReference type="AlphaFoldDB" id="A0A840E132"/>
<dbReference type="PANTHER" id="PTHR43817">
    <property type="entry name" value="GLYCOSYL HYDROLASE"/>
    <property type="match status" value="1"/>
</dbReference>
<keyword evidence="2" id="KW-0378">Hydrolase</keyword>
<dbReference type="NCBIfam" id="NF045579">
    <property type="entry name" value="rhamnoside_JR"/>
    <property type="match status" value="1"/>
</dbReference>
<keyword evidence="1 4" id="KW-0732">Signal</keyword>
<sequence>MTNFSRYLFRAVCLLLLWGCATTAMREVGQPIPNPSDELEQNFISPPNESKPRTWYHVMSGNMSKAGITKDLESMAAVGIGGLLLFNVTQGIPLGDVVYDSPEHHDMLVHAAAEAERLSLSFGVHNCDGWSSSGGPWVTPELSMKMVVHRDTVVSGGQLDLQLAQPTMREGFYRDIAVIAYPALAAEIDDRQNPAMVTASDPSLDLDLITDHRIDAESKAAVRDDQNPWIGFTYVSPKSIRSVRAVFTDRHTTAELQTSDDGVHFTSVRELYKVRTGKGEWALNDHFAPVTSRHFRLQFNREVTLREVELTGNYYYDNPLGRTAIARTEDTDLGPIGNPTPDQIVRPADIIDLSADLRADGRLTTNLPPGDWTVMRFGYTSTGAVNSPASEEGRGLEVDKLSRPAFRVHYDNFVREVIDETKSVAPNALQYIEIDSYEMGGQNWTDGFTDGFRKRFGYDLLEYLPLLAGRFVGDAETTEAVLGDYRRQISDLMTENYFGYFGELCAADGLKSYIEPYGFGPLNDLDVGGKADIPMGEFWMNRPITMVASAVSAAHIYGKPVISAESFTSTPEINWKGNPAMAKTSGDLGWSMGINEFMFHRFVHQSNTHVEPGLTMNRWGFHFDRTQTWWENAGADWFRYIARGSYLLRQGVPVSDLLVFVGDAAPSSTFKRTDFEPAIPLSLNYDCVNADVLLHRITISDGKLRLPEGTEYRMLALKNSDRLTLESLRRIYSIASAGVPVYGTVPTDLLRHAHSPPARTEFSRLAESLTPLLRPFDDWVQDVPDATFAGRDDIHYTHRRTEREDIYFFFNPDSTATSFTATFRVGDRIPERWNPLDGSTQRLGRYTQERGITEMSLPLLAGESVFVVFREPSSSALTVQPGTRDPALEQLRYRMTEENDLRVTLDRNGTYRHPLSDGSIVETKVADLPHPRGITGSWEVKFREEDGYGEQVSFEELTDWKDHPYEAVRYYSGTATYTKTVTVPEAHLRPDGRVMLDLGEVRNVAEVTLNGHSLGVSWMPPFLVDVTDHLVAGDNRLNIAVTNLWTNRLIGDERFPANDGGYALEGQRPTSKMPEWFRSNEPRPAGERTTFTTGQFYDADDPLEPSGLLGPVRLVFARDVAILPQSNEK</sequence>
<evidence type="ECO:0000256" key="2">
    <source>
        <dbReference type="ARBA" id="ARBA00022801"/>
    </source>
</evidence>
<feature type="chain" id="PRO_5032659042" description="Glycoside hydrolase" evidence="4">
    <location>
        <begin position="27"/>
        <end position="1129"/>
    </location>
</feature>